<feature type="region of interest" description="Disordered" evidence="1">
    <location>
        <begin position="1"/>
        <end position="24"/>
    </location>
</feature>
<evidence type="ECO:0000313" key="3">
    <source>
        <dbReference type="Proteomes" id="UP000270866"/>
    </source>
</evidence>
<comment type="caution">
    <text evidence="2">The sequence shown here is derived from an EMBL/GenBank/DDBJ whole genome shotgun (WGS) entry which is preliminary data.</text>
</comment>
<reference evidence="2 3" key="1">
    <citation type="journal article" date="2018" name="Sci. Rep.">
        <title>Characterisation of pathogen-specific regions and novel effector candidates in Fusarium oxysporum f. sp. cepae.</title>
        <authorList>
            <person name="Armitage A.D."/>
            <person name="Taylor A."/>
            <person name="Sobczyk M.K."/>
            <person name="Baxter L."/>
            <person name="Greenfield B.P."/>
            <person name="Bates H.J."/>
            <person name="Wilson F."/>
            <person name="Jackson A.C."/>
            <person name="Ott S."/>
            <person name="Harrison R.J."/>
            <person name="Clarkson J.P."/>
        </authorList>
    </citation>
    <scope>NUCLEOTIDE SEQUENCE [LARGE SCALE GENOMIC DNA]</scope>
    <source>
        <strain evidence="2 3">FoC_Fus2</strain>
    </source>
</reference>
<proteinExistence type="predicted"/>
<dbReference type="AlphaFoldDB" id="A0A3L6MV69"/>
<evidence type="ECO:0000256" key="1">
    <source>
        <dbReference type="SAM" id="MobiDB-lite"/>
    </source>
</evidence>
<accession>A0A3L6MV69</accession>
<gene>
    <name evidence="2" type="ORF">BFJ65_g16477</name>
</gene>
<organism evidence="2 3">
    <name type="scientific">Fusarium oxysporum f. sp. cepae</name>
    <dbReference type="NCBI Taxonomy" id="396571"/>
    <lineage>
        <taxon>Eukaryota</taxon>
        <taxon>Fungi</taxon>
        <taxon>Dikarya</taxon>
        <taxon>Ascomycota</taxon>
        <taxon>Pezizomycotina</taxon>
        <taxon>Sordariomycetes</taxon>
        <taxon>Hypocreomycetidae</taxon>
        <taxon>Hypocreales</taxon>
        <taxon>Nectriaceae</taxon>
        <taxon>Fusarium</taxon>
        <taxon>Fusarium oxysporum species complex</taxon>
    </lineage>
</organism>
<evidence type="ECO:0000313" key="2">
    <source>
        <dbReference type="EMBL" id="RKK08817.1"/>
    </source>
</evidence>
<sequence>MTPSGDDGNSQMLSPGPDVTRTDVPLMSACCKDGAHWSKAHFGGAERAQEMQNRLNQRARRQRIKDQEDTNTKTQKKPFRIQRWRLDDGLGSSLQTSRPVVLTSETAANNRHVLDHGTTQLLQPQVTKVRRIPSRALLSLEPEVAHDTGPSLPVDHILIHLITHNACRGLMHNRSAVRVGASYISAVQDPPLLPDFSIGCETVVLRPTHRTMPIDLYQHSFK</sequence>
<name>A0A3L6MV69_FUSOX</name>
<dbReference type="Proteomes" id="UP000270866">
    <property type="component" value="Unassembled WGS sequence"/>
</dbReference>
<protein>
    <submittedName>
        <fullName evidence="2">Uncharacterized protein</fullName>
    </submittedName>
</protein>
<feature type="compositionally biased region" description="Polar residues" evidence="1">
    <location>
        <begin position="1"/>
        <end position="13"/>
    </location>
</feature>
<feature type="region of interest" description="Disordered" evidence="1">
    <location>
        <begin position="53"/>
        <end position="76"/>
    </location>
</feature>
<dbReference type="EMBL" id="MRCU01000013">
    <property type="protein sequence ID" value="RKK08817.1"/>
    <property type="molecule type" value="Genomic_DNA"/>
</dbReference>